<evidence type="ECO:0000313" key="6">
    <source>
        <dbReference type="Proteomes" id="UP000270620"/>
    </source>
</evidence>
<feature type="signal peptide" evidence="4">
    <location>
        <begin position="1"/>
        <end position="18"/>
    </location>
</feature>
<feature type="repeat" description="TPR" evidence="3">
    <location>
        <begin position="118"/>
        <end position="151"/>
    </location>
</feature>
<evidence type="ECO:0000256" key="2">
    <source>
        <dbReference type="ARBA" id="ARBA00022803"/>
    </source>
</evidence>
<dbReference type="OrthoDB" id="9763354at2"/>
<comment type="caution">
    <text evidence="5">The sequence shown here is derived from an EMBL/GenBank/DDBJ whole genome shotgun (WGS) entry which is preliminary data.</text>
</comment>
<keyword evidence="6" id="KW-1185">Reference proteome</keyword>
<dbReference type="InterPro" id="IPR051685">
    <property type="entry name" value="Ycf3/AcsC/BcsC/TPR_MFPF"/>
</dbReference>
<feature type="chain" id="PRO_5019275371" evidence="4">
    <location>
        <begin position="19"/>
        <end position="594"/>
    </location>
</feature>
<evidence type="ECO:0000313" key="5">
    <source>
        <dbReference type="EMBL" id="RSK39693.1"/>
    </source>
</evidence>
<evidence type="ECO:0000256" key="1">
    <source>
        <dbReference type="ARBA" id="ARBA00022737"/>
    </source>
</evidence>
<dbReference type="PANTHER" id="PTHR44943:SF8">
    <property type="entry name" value="TPR REPEAT-CONTAINING PROTEIN MJ0263"/>
    <property type="match status" value="1"/>
</dbReference>
<dbReference type="InterPro" id="IPR019734">
    <property type="entry name" value="TPR_rpt"/>
</dbReference>
<name>A0A428JZZ6_9FLAO</name>
<accession>A0A428JZZ6</accession>
<dbReference type="Gene3D" id="1.25.40.10">
    <property type="entry name" value="Tetratricopeptide repeat domain"/>
    <property type="match status" value="4"/>
</dbReference>
<dbReference type="Pfam" id="PF13181">
    <property type="entry name" value="TPR_8"/>
    <property type="match status" value="1"/>
</dbReference>
<keyword evidence="1" id="KW-0677">Repeat</keyword>
<organism evidence="5 6">
    <name type="scientific">Mangrovimonas spongiae</name>
    <dbReference type="NCBI Taxonomy" id="2494697"/>
    <lineage>
        <taxon>Bacteria</taxon>
        <taxon>Pseudomonadati</taxon>
        <taxon>Bacteroidota</taxon>
        <taxon>Flavobacteriia</taxon>
        <taxon>Flavobacteriales</taxon>
        <taxon>Flavobacteriaceae</taxon>
        <taxon>Mangrovimonas</taxon>
    </lineage>
</organism>
<dbReference type="PANTHER" id="PTHR44943">
    <property type="entry name" value="CELLULOSE SYNTHASE OPERON PROTEIN C"/>
    <property type="match status" value="1"/>
</dbReference>
<dbReference type="EMBL" id="RWBG01000003">
    <property type="protein sequence ID" value="RSK39693.1"/>
    <property type="molecule type" value="Genomic_DNA"/>
</dbReference>
<dbReference type="AlphaFoldDB" id="A0A428JZZ6"/>
<dbReference type="SUPFAM" id="SSF48452">
    <property type="entry name" value="TPR-like"/>
    <property type="match status" value="3"/>
</dbReference>
<evidence type="ECO:0000256" key="3">
    <source>
        <dbReference type="PROSITE-ProRule" id="PRU00339"/>
    </source>
</evidence>
<keyword evidence="2 3" id="KW-0802">TPR repeat</keyword>
<dbReference type="PROSITE" id="PS50005">
    <property type="entry name" value="TPR"/>
    <property type="match status" value="2"/>
</dbReference>
<feature type="repeat" description="TPR" evidence="3">
    <location>
        <begin position="17"/>
        <end position="50"/>
    </location>
</feature>
<keyword evidence="4" id="KW-0732">Signal</keyword>
<evidence type="ECO:0000256" key="4">
    <source>
        <dbReference type="SAM" id="SignalP"/>
    </source>
</evidence>
<reference evidence="5 6" key="1">
    <citation type="submission" date="2018-12" db="EMBL/GenBank/DDBJ databases">
        <title>Mangrovimonas spongiae sp. nov., a novel member of the genus Mangrovimonas isolated from marine sponge.</title>
        <authorList>
            <person name="Zhuang L."/>
            <person name="Luo L."/>
        </authorList>
    </citation>
    <scope>NUCLEOTIDE SEQUENCE [LARGE SCALE GENOMIC DNA]</scope>
    <source>
        <strain evidence="5 6">HN-E26</strain>
    </source>
</reference>
<dbReference type="InterPro" id="IPR011990">
    <property type="entry name" value="TPR-like_helical_dom_sf"/>
</dbReference>
<dbReference type="Proteomes" id="UP000270620">
    <property type="component" value="Unassembled WGS sequence"/>
</dbReference>
<proteinExistence type="predicted"/>
<gene>
    <name evidence="5" type="ORF">EJA19_07335</name>
</gene>
<protein>
    <submittedName>
        <fullName evidence="5">Tetratricopeptide repeat protein</fullName>
    </submittedName>
</protein>
<dbReference type="Pfam" id="PF13174">
    <property type="entry name" value="TPR_6"/>
    <property type="match status" value="1"/>
</dbReference>
<sequence length="594" mass="69326">MRNLFTLFFTLIITLSFAQDEDLANEYFKNGEFEKAIISYQKLLETSPNNYKYLFALVESHQNLEQFKEAEELLTTQISRTKYPALQIELGYNFQLQKNQLKANENYDVALSFVDKNPRYAYIVGRAFEDKSLLDYAILAYQKAMELNPELKFNVQLARIYGEQGKIEKMFNSYLNFLNNNLNESYLNNTKRIFSDFISENPENENNVLLRKILLKKLQETPNLLWNEMLSWLFIQQKEYNKAFMQEKAIFARNPVSLSRIIELGDNAQEDKRYNTAIKIFTHITETAQDTETILEAENKLINLETQLANKEGYNSIQEKYTSLFDTYGKFTTTLDLQISYANFLAFNLNKTSLAITKLRETLKLPLSKFQEAKVKLTLGDILVFEERFNEALIYFSQIQRNLKNSTLSQEARFKVAQTSYYKGDFKWAESQLKILKSSTTQLIANDALDLMLLITDNKYEDSTQTALKLYAKADLMAYQNKTDEAITLLGTILEEHKGKSIEDQALLKQAQLFEDKKQYNKAIANYQNIITNYSDDILADDAYFSLAEVYNNILAEPEKAKPFYEKIIFNHEDSIYYVEARKKYRMLRGDTIN</sequence>
<dbReference type="SMART" id="SM00028">
    <property type="entry name" value="TPR"/>
    <property type="match status" value="4"/>
</dbReference>